<feature type="chain" id="PRO_5021021384" evidence="2">
    <location>
        <begin position="30"/>
        <end position="531"/>
    </location>
</feature>
<proteinExistence type="predicted"/>
<feature type="compositionally biased region" description="Basic and acidic residues" evidence="1">
    <location>
        <begin position="69"/>
        <end position="86"/>
    </location>
</feature>
<keyword evidence="2" id="KW-0732">Signal</keyword>
<evidence type="ECO:0000256" key="2">
    <source>
        <dbReference type="SAM" id="SignalP"/>
    </source>
</evidence>
<feature type="compositionally biased region" description="Polar residues" evidence="1">
    <location>
        <begin position="444"/>
        <end position="461"/>
    </location>
</feature>
<dbReference type="EMBL" id="SMSI01000001">
    <property type="protein sequence ID" value="TDH38275.1"/>
    <property type="molecule type" value="Genomic_DNA"/>
</dbReference>
<feature type="region of interest" description="Disordered" evidence="1">
    <location>
        <begin position="443"/>
        <end position="502"/>
    </location>
</feature>
<reference evidence="3 4" key="1">
    <citation type="journal article" date="2013" name="Int. J. Syst. Evol. Microbiol.">
        <title>Hoeflea suaedae sp. nov., an endophytic bacterium isolated from the root of the halophyte Suaeda maritima.</title>
        <authorList>
            <person name="Chung E.J."/>
            <person name="Park J.A."/>
            <person name="Pramanik P."/>
            <person name="Bibi F."/>
            <person name="Jeon C.O."/>
            <person name="Chung Y.R."/>
        </authorList>
    </citation>
    <scope>NUCLEOTIDE SEQUENCE [LARGE SCALE GENOMIC DNA]</scope>
    <source>
        <strain evidence="3 4">YC6898</strain>
    </source>
</reference>
<evidence type="ECO:0000313" key="4">
    <source>
        <dbReference type="Proteomes" id="UP000295131"/>
    </source>
</evidence>
<dbReference type="AlphaFoldDB" id="A0A4V3A7C3"/>
<sequence>MLGARLARLSAATAIVAVFAVFGPPTARAASSSHGEDVVADVLAQGGEHSGDKHPALAEGAGSGGGQHAEAETGHADGEDAEKAAEVEAPDPDPQDLTQQQAIDNYIRSITPEASGANRTSAELQPYQLIRSLQYVQDSVVQGDHAAMEMQRYLLGVIDERLRKADQSVFDNPRNVDAALVYAMSGGNPDTLDLLAAKDRFGHFDNEVTTVLRAYLDGMTVRTQTSLDELLDIYAGTRIAAYLALIAANVKAGLNEEGSLEIFDRARLEAPGTIIEEAALRRSLFVAAKKGRIDAAVHYASLYARRFINSPYAGQYADQLVELGTDHIDVLGTDQLQRILAFMDARRQREVYLRISRKAAINGQADLALLAAEKAKELSDPSDPAPAALAGLYSGLASVPSEQVVEVDRSLDELVDMPLSSRDAALRDAARLIANEIIREPDPNSLTQAFSPSIEGQTEGETMSAGPAADDPLAGMPDDGSQPPEGEQLPTDTAAAAGAVDDEFRSYLEGQNKLIDEIDSLLAGNDGVDKP</sequence>
<keyword evidence="4" id="KW-1185">Reference proteome</keyword>
<dbReference type="OrthoDB" id="9812933at2"/>
<protein>
    <submittedName>
        <fullName evidence="3">Chemotaxis protein</fullName>
    </submittedName>
</protein>
<dbReference type="Proteomes" id="UP000295131">
    <property type="component" value="Unassembled WGS sequence"/>
</dbReference>
<dbReference type="RefSeq" id="WP_133283109.1">
    <property type="nucleotide sequence ID" value="NZ_SMSI01000001.1"/>
</dbReference>
<organism evidence="3 4">
    <name type="scientific">Pseudohoeflea suaedae</name>
    <dbReference type="NCBI Taxonomy" id="877384"/>
    <lineage>
        <taxon>Bacteria</taxon>
        <taxon>Pseudomonadati</taxon>
        <taxon>Pseudomonadota</taxon>
        <taxon>Alphaproteobacteria</taxon>
        <taxon>Hyphomicrobiales</taxon>
        <taxon>Rhizobiaceae</taxon>
        <taxon>Pseudohoeflea</taxon>
    </lineage>
</organism>
<feature type="region of interest" description="Disordered" evidence="1">
    <location>
        <begin position="44"/>
        <end position="97"/>
    </location>
</feature>
<evidence type="ECO:0000256" key="1">
    <source>
        <dbReference type="SAM" id="MobiDB-lite"/>
    </source>
</evidence>
<evidence type="ECO:0000313" key="3">
    <source>
        <dbReference type="EMBL" id="TDH38275.1"/>
    </source>
</evidence>
<accession>A0A4V3A7C3</accession>
<comment type="caution">
    <text evidence="3">The sequence shown here is derived from an EMBL/GenBank/DDBJ whole genome shotgun (WGS) entry which is preliminary data.</text>
</comment>
<name>A0A4V3A7C3_9HYPH</name>
<feature type="signal peptide" evidence="2">
    <location>
        <begin position="1"/>
        <end position="29"/>
    </location>
</feature>
<gene>
    <name evidence="3" type="ORF">E2A64_03925</name>
</gene>